<sequence>MKKIYKLQSIGGSYYIALPKDWLKRYNLGKGSHIEISIETDGSLKIRPAEVPYTDVGKEPESIVTMDVKDKDTIYTLLISLYLEGYDIIVLRSSDSSTLSAVRNTVSRVKNLLLGFEIMDEDSSSIVLRVLISSDTDIPTIIKNMNRIARSMYLDVVSSLADKDIAKAYEIEARDQDLNRLYFYITRAIRKKVATNIEPRENLRLLDLRMMAKSIEEIGDEAKKSAKTVQDILINEYDIEPGYVDKISRYVAELDDIHRIVINSLDKSISLTDLVEILHRCDKLREEISNLVLELSSGESKGGMKLSRIASAYEAIASHIYDIASLLPTTI</sequence>
<dbReference type="InterPro" id="IPR026022">
    <property type="entry name" value="PhoU_dom"/>
</dbReference>
<name>A0A7C2VLR2_9CREN</name>
<evidence type="ECO:0000256" key="1">
    <source>
        <dbReference type="SAM" id="Coils"/>
    </source>
</evidence>
<organism evidence="3">
    <name type="scientific">Ignisphaera aggregans</name>
    <dbReference type="NCBI Taxonomy" id="334771"/>
    <lineage>
        <taxon>Archaea</taxon>
        <taxon>Thermoproteota</taxon>
        <taxon>Thermoprotei</taxon>
        <taxon>Desulfurococcales</taxon>
        <taxon>Desulfurococcaceae</taxon>
        <taxon>Ignisphaera</taxon>
    </lineage>
</organism>
<protein>
    <submittedName>
        <fullName evidence="3">Phosphate uptake regulator PhoU</fullName>
    </submittedName>
</protein>
<dbReference type="Pfam" id="PF01895">
    <property type="entry name" value="PhoU"/>
    <property type="match status" value="1"/>
</dbReference>
<dbReference type="InterPro" id="IPR028366">
    <property type="entry name" value="PhoU"/>
</dbReference>
<dbReference type="AlphaFoldDB" id="A0A7C2VLR2"/>
<dbReference type="InterPro" id="IPR037914">
    <property type="entry name" value="SpoVT-AbrB_sf"/>
</dbReference>
<dbReference type="InterPro" id="IPR038078">
    <property type="entry name" value="PhoU-like_sf"/>
</dbReference>
<dbReference type="PANTHER" id="PTHR42930">
    <property type="entry name" value="PHOSPHATE-SPECIFIC TRANSPORT SYSTEM ACCESSORY PROTEIN PHOU"/>
    <property type="match status" value="1"/>
</dbReference>
<feature type="domain" description="SpoVT-AbrB" evidence="2">
    <location>
        <begin position="8"/>
        <end position="54"/>
    </location>
</feature>
<dbReference type="GO" id="GO:0030643">
    <property type="term" value="P:intracellular phosphate ion homeostasis"/>
    <property type="evidence" value="ECO:0007669"/>
    <property type="project" value="InterPro"/>
</dbReference>
<keyword evidence="1" id="KW-0175">Coiled coil</keyword>
<reference evidence="3" key="1">
    <citation type="journal article" date="2020" name="mSystems">
        <title>Genome- and Community-Level Interaction Insights into Carbon Utilization and Element Cycling Functions of Hydrothermarchaeota in Hydrothermal Sediment.</title>
        <authorList>
            <person name="Zhou Z."/>
            <person name="Liu Y."/>
            <person name="Xu W."/>
            <person name="Pan J."/>
            <person name="Luo Z.H."/>
            <person name="Li M."/>
        </authorList>
    </citation>
    <scope>NUCLEOTIDE SEQUENCE [LARGE SCALE GENOMIC DNA]</scope>
    <source>
        <strain evidence="3">SpSt-16</strain>
    </source>
</reference>
<dbReference type="Gene3D" id="1.20.58.220">
    <property type="entry name" value="Phosphate transport system protein phou homolog 2, domain 2"/>
    <property type="match status" value="1"/>
</dbReference>
<dbReference type="EMBL" id="DSGT01000009">
    <property type="protein sequence ID" value="HEW53200.1"/>
    <property type="molecule type" value="Genomic_DNA"/>
</dbReference>
<evidence type="ECO:0000313" key="3">
    <source>
        <dbReference type="EMBL" id="HEW53200.1"/>
    </source>
</evidence>
<dbReference type="Pfam" id="PF04014">
    <property type="entry name" value="MazE_antitoxin"/>
    <property type="match status" value="1"/>
</dbReference>
<dbReference type="GO" id="GO:0045936">
    <property type="term" value="P:negative regulation of phosphate metabolic process"/>
    <property type="evidence" value="ECO:0007669"/>
    <property type="project" value="InterPro"/>
</dbReference>
<dbReference type="SUPFAM" id="SSF109755">
    <property type="entry name" value="PhoU-like"/>
    <property type="match status" value="1"/>
</dbReference>
<proteinExistence type="predicted"/>
<dbReference type="InterPro" id="IPR007159">
    <property type="entry name" value="SpoVT-AbrB_dom"/>
</dbReference>
<feature type="coiled-coil region" evidence="1">
    <location>
        <begin position="274"/>
        <end position="301"/>
    </location>
</feature>
<gene>
    <name evidence="3" type="ORF">ENO77_03440</name>
</gene>
<evidence type="ECO:0000259" key="2">
    <source>
        <dbReference type="SMART" id="SM00966"/>
    </source>
</evidence>
<dbReference type="SUPFAM" id="SSF89447">
    <property type="entry name" value="AbrB/MazE/MraZ-like"/>
    <property type="match status" value="1"/>
</dbReference>
<dbReference type="SMART" id="SM00966">
    <property type="entry name" value="SpoVT_AbrB"/>
    <property type="match status" value="1"/>
</dbReference>
<dbReference type="PANTHER" id="PTHR42930:SF2">
    <property type="entry name" value="PHOU DOMAIN-CONTAINING PROTEIN"/>
    <property type="match status" value="1"/>
</dbReference>
<comment type="caution">
    <text evidence="3">The sequence shown here is derived from an EMBL/GenBank/DDBJ whole genome shotgun (WGS) entry which is preliminary data.</text>
</comment>
<dbReference type="GO" id="GO:0003677">
    <property type="term" value="F:DNA binding"/>
    <property type="evidence" value="ECO:0007669"/>
    <property type="project" value="InterPro"/>
</dbReference>
<accession>A0A7C2VLR2</accession>
<dbReference type="Gene3D" id="2.10.260.10">
    <property type="match status" value="1"/>
</dbReference>